<dbReference type="SUPFAM" id="SSF47757">
    <property type="entry name" value="Chemotaxis receptor methyltransferase CheR, N-terminal domain"/>
    <property type="match status" value="1"/>
</dbReference>
<dbReference type="PRINTS" id="PR00996">
    <property type="entry name" value="CHERMTFRASE"/>
</dbReference>
<keyword evidence="8" id="KW-1185">Reference proteome</keyword>
<dbReference type="Pfam" id="PF01739">
    <property type="entry name" value="CheR"/>
    <property type="match status" value="1"/>
</dbReference>
<dbReference type="Proteomes" id="UP001589865">
    <property type="component" value="Unassembled WGS sequence"/>
</dbReference>
<dbReference type="InterPro" id="IPR036804">
    <property type="entry name" value="CheR_N_sf"/>
</dbReference>
<dbReference type="Gene3D" id="1.25.40.10">
    <property type="entry name" value="Tetratricopeptide repeat domain"/>
    <property type="match status" value="1"/>
</dbReference>
<dbReference type="Gene3D" id="3.40.50.150">
    <property type="entry name" value="Vaccinia Virus protein VP39"/>
    <property type="match status" value="1"/>
</dbReference>
<dbReference type="PANTHER" id="PTHR24422">
    <property type="entry name" value="CHEMOTAXIS PROTEIN METHYLTRANSFERASE"/>
    <property type="match status" value="1"/>
</dbReference>
<sequence>MAERAAGLPAVSAAARLPPPDAGFAALKRRIIARTGHHYYEDKDSLLWERVLRRMRATGAANSESYLRRLEDERDGPAEWRALEATITIGETFFFRYAEQFAALRDTILPDILARNAATRRLRIWSAGCATGAEPYSVAILLHQLLGDRLAEWRCSILGTDINEEFLRTAREARFGDWALRTMSLEERERDFIASADRRSWQLRPQFRGMVRFERANLLDLLGPSMPLQFSEFDLILCRNVLIYFQHEVVTRIVRALGERLSSEGWMLLGHAEPNLAFAAFLKVEALPGTVAYRPGGAASTVAPPDAPEFPPAATPPLPALPLSPRQPVVVAAPVAEGHDEQRDAASPELAPADASATMPESAEEMVRAVRALADDGTLDAARTACREGLARHPDCAALHYYDAMTAWGQGEETHAETAFRRALYLDPGFVMAHYQLGLLLLTCGRTEAGRRRIAGAARIARALPAQGALAEADGMTAAGLYATAQLHLGQSGGQSGTAAAAGMRRR</sequence>
<evidence type="ECO:0000256" key="5">
    <source>
        <dbReference type="ARBA" id="ARBA00022691"/>
    </source>
</evidence>
<accession>A0ABV6JPP6</accession>
<evidence type="ECO:0000259" key="6">
    <source>
        <dbReference type="PROSITE" id="PS50123"/>
    </source>
</evidence>
<dbReference type="InterPro" id="IPR022642">
    <property type="entry name" value="CheR_C"/>
</dbReference>
<dbReference type="SMART" id="SM00138">
    <property type="entry name" value="MeTrc"/>
    <property type="match status" value="1"/>
</dbReference>
<dbReference type="Gene3D" id="1.10.155.10">
    <property type="entry name" value="Chemotaxis receptor methyltransferase CheR, N-terminal domain"/>
    <property type="match status" value="1"/>
</dbReference>
<dbReference type="PANTHER" id="PTHR24422:SF19">
    <property type="entry name" value="CHEMOTAXIS PROTEIN METHYLTRANSFERASE"/>
    <property type="match status" value="1"/>
</dbReference>
<feature type="domain" description="CheR-type methyltransferase" evidence="6">
    <location>
        <begin position="12"/>
        <end position="273"/>
    </location>
</feature>
<comment type="catalytic activity">
    <reaction evidence="1">
        <text>L-glutamyl-[protein] + S-adenosyl-L-methionine = [protein]-L-glutamate 5-O-methyl ester + S-adenosyl-L-homocysteine</text>
        <dbReference type="Rhea" id="RHEA:24452"/>
        <dbReference type="Rhea" id="RHEA-COMP:10208"/>
        <dbReference type="Rhea" id="RHEA-COMP:10311"/>
        <dbReference type="ChEBI" id="CHEBI:29973"/>
        <dbReference type="ChEBI" id="CHEBI:57856"/>
        <dbReference type="ChEBI" id="CHEBI:59789"/>
        <dbReference type="ChEBI" id="CHEBI:82795"/>
        <dbReference type="EC" id="2.1.1.80"/>
    </reaction>
</comment>
<name>A0ABV6JPP6_9PROT</name>
<dbReference type="SUPFAM" id="SSF53335">
    <property type="entry name" value="S-adenosyl-L-methionine-dependent methyltransferases"/>
    <property type="match status" value="1"/>
</dbReference>
<dbReference type="GO" id="GO:0032259">
    <property type="term" value="P:methylation"/>
    <property type="evidence" value="ECO:0007669"/>
    <property type="project" value="UniProtKB-KW"/>
</dbReference>
<dbReference type="InterPro" id="IPR029063">
    <property type="entry name" value="SAM-dependent_MTases_sf"/>
</dbReference>
<gene>
    <name evidence="7" type="ORF">ACFFGY_05515</name>
</gene>
<dbReference type="EC" id="2.1.1.80" evidence="2"/>
<organism evidence="7 8">
    <name type="scientific">Roseomonas elaeocarpi</name>
    <dbReference type="NCBI Taxonomy" id="907779"/>
    <lineage>
        <taxon>Bacteria</taxon>
        <taxon>Pseudomonadati</taxon>
        <taxon>Pseudomonadota</taxon>
        <taxon>Alphaproteobacteria</taxon>
        <taxon>Acetobacterales</taxon>
        <taxon>Roseomonadaceae</taxon>
        <taxon>Roseomonas</taxon>
    </lineage>
</organism>
<proteinExistence type="predicted"/>
<keyword evidence="4" id="KW-0808">Transferase</keyword>
<evidence type="ECO:0000256" key="3">
    <source>
        <dbReference type="ARBA" id="ARBA00022603"/>
    </source>
</evidence>
<dbReference type="InterPro" id="IPR022641">
    <property type="entry name" value="CheR_N"/>
</dbReference>
<evidence type="ECO:0000313" key="7">
    <source>
        <dbReference type="EMBL" id="MFC0407697.1"/>
    </source>
</evidence>
<dbReference type="SUPFAM" id="SSF48452">
    <property type="entry name" value="TPR-like"/>
    <property type="match status" value="1"/>
</dbReference>
<dbReference type="Pfam" id="PF03705">
    <property type="entry name" value="CheR_N"/>
    <property type="match status" value="1"/>
</dbReference>
<dbReference type="InterPro" id="IPR011990">
    <property type="entry name" value="TPR-like_helical_dom_sf"/>
</dbReference>
<reference evidence="7 8" key="1">
    <citation type="submission" date="2024-09" db="EMBL/GenBank/DDBJ databases">
        <authorList>
            <person name="Sun Q."/>
            <person name="Mori K."/>
        </authorList>
    </citation>
    <scope>NUCLEOTIDE SEQUENCE [LARGE SCALE GENOMIC DNA]</scope>
    <source>
        <strain evidence="7 8">TBRC 5777</strain>
    </source>
</reference>
<dbReference type="RefSeq" id="WP_377043417.1">
    <property type="nucleotide sequence ID" value="NZ_JBHLUN010000004.1"/>
</dbReference>
<keyword evidence="5" id="KW-0949">S-adenosyl-L-methionine</keyword>
<dbReference type="InterPro" id="IPR000780">
    <property type="entry name" value="CheR_MeTrfase"/>
</dbReference>
<evidence type="ECO:0000256" key="1">
    <source>
        <dbReference type="ARBA" id="ARBA00001541"/>
    </source>
</evidence>
<evidence type="ECO:0000256" key="4">
    <source>
        <dbReference type="ARBA" id="ARBA00022679"/>
    </source>
</evidence>
<dbReference type="PROSITE" id="PS50123">
    <property type="entry name" value="CHER"/>
    <property type="match status" value="1"/>
</dbReference>
<evidence type="ECO:0000256" key="2">
    <source>
        <dbReference type="ARBA" id="ARBA00012534"/>
    </source>
</evidence>
<dbReference type="EMBL" id="JBHLUN010000004">
    <property type="protein sequence ID" value="MFC0407697.1"/>
    <property type="molecule type" value="Genomic_DNA"/>
</dbReference>
<dbReference type="GO" id="GO:0008168">
    <property type="term" value="F:methyltransferase activity"/>
    <property type="evidence" value="ECO:0007669"/>
    <property type="project" value="UniProtKB-KW"/>
</dbReference>
<evidence type="ECO:0000313" key="8">
    <source>
        <dbReference type="Proteomes" id="UP001589865"/>
    </source>
</evidence>
<keyword evidence="3 7" id="KW-0489">Methyltransferase</keyword>
<comment type="caution">
    <text evidence="7">The sequence shown here is derived from an EMBL/GenBank/DDBJ whole genome shotgun (WGS) entry which is preliminary data.</text>
</comment>
<dbReference type="InterPro" id="IPR050903">
    <property type="entry name" value="Bact_Chemotaxis_MeTrfase"/>
</dbReference>
<protein>
    <recommendedName>
        <fullName evidence="2">protein-glutamate O-methyltransferase</fullName>
        <ecNumber evidence="2">2.1.1.80</ecNumber>
    </recommendedName>
</protein>